<dbReference type="PANTHER" id="PTHR32226">
    <property type="entry name" value="TELO2-INTERACTING PROTEIN 2"/>
    <property type="match status" value="1"/>
</dbReference>
<reference evidence="2 3" key="1">
    <citation type="submission" date="2024-09" db="EMBL/GenBank/DDBJ databases">
        <title>A chromosome-level genome assembly of Gray's grenadier anchovy, Coilia grayii.</title>
        <authorList>
            <person name="Fu Z."/>
        </authorList>
    </citation>
    <scope>NUCLEOTIDE SEQUENCE [LARGE SCALE GENOMIC DNA]</scope>
    <source>
        <strain evidence="2">G4</strain>
        <tissue evidence="2">Muscle</tissue>
    </source>
</reference>
<comment type="caution">
    <text evidence="2">The sequence shown here is derived from an EMBL/GenBank/DDBJ whole genome shotgun (WGS) entry which is preliminary data.</text>
</comment>
<evidence type="ECO:0008006" key="4">
    <source>
        <dbReference type="Google" id="ProtNLM"/>
    </source>
</evidence>
<dbReference type="SUPFAM" id="SSF48371">
    <property type="entry name" value="ARM repeat"/>
    <property type="match status" value="1"/>
</dbReference>
<name>A0ABD1K123_9TELE</name>
<accession>A0ABD1K123</accession>
<proteinExistence type="inferred from homology"/>
<organism evidence="2 3">
    <name type="scientific">Coilia grayii</name>
    <name type="common">Gray's grenadier anchovy</name>
    <dbReference type="NCBI Taxonomy" id="363190"/>
    <lineage>
        <taxon>Eukaryota</taxon>
        <taxon>Metazoa</taxon>
        <taxon>Chordata</taxon>
        <taxon>Craniata</taxon>
        <taxon>Vertebrata</taxon>
        <taxon>Euteleostomi</taxon>
        <taxon>Actinopterygii</taxon>
        <taxon>Neopterygii</taxon>
        <taxon>Teleostei</taxon>
        <taxon>Clupei</taxon>
        <taxon>Clupeiformes</taxon>
        <taxon>Clupeoidei</taxon>
        <taxon>Engraulidae</taxon>
        <taxon>Coilinae</taxon>
        <taxon>Coilia</taxon>
    </lineage>
</organism>
<comment type="similarity">
    <text evidence="1">Belongs to the TTI2 family.</text>
</comment>
<evidence type="ECO:0000313" key="3">
    <source>
        <dbReference type="Proteomes" id="UP001591681"/>
    </source>
</evidence>
<evidence type="ECO:0000313" key="2">
    <source>
        <dbReference type="EMBL" id="KAL2092830.1"/>
    </source>
</evidence>
<dbReference type="InterPro" id="IPR018870">
    <property type="entry name" value="Tti2"/>
</dbReference>
<dbReference type="EMBL" id="JBHFQA010000010">
    <property type="protein sequence ID" value="KAL2092830.1"/>
    <property type="molecule type" value="Genomic_DNA"/>
</dbReference>
<dbReference type="AlphaFoldDB" id="A0ABD1K123"/>
<dbReference type="Proteomes" id="UP001591681">
    <property type="component" value="Unassembled WGS sequence"/>
</dbReference>
<keyword evidence="3" id="KW-1185">Reference proteome</keyword>
<dbReference type="InterPro" id="IPR016024">
    <property type="entry name" value="ARM-type_fold"/>
</dbReference>
<sequence>MDLSEILKKLQISAEDICSLNHSKPSGDHDCPVARALRHIQDMLKSKTLEDVVVILGFSEQLFRMADDSWLLPDVPDSELRSLFLHFVKSLTCYAALPVCDTDSGTVAPDFYKDIPVRACAVTAVLQSLLFRLGDTAHRTKRSLTRALAPCISVFAVTHLQDQSWTSDASRKDAVALLASVAGATGHSSVPDMLSGRTTDDDAGLVQEVLDIVKPELTKDNWKRSQATRHVFFWILVQVKRPCLVYHLETVFPPSLLISDDYHLDNKVLGVKCLHHIILNVPAADLRQFNRAQVLYHALFNHLYTSETALLQVVLPCLFDLLSVLEKSPADVSCPRRRNRYDEVMCHVLTYMEMEDKIRLRHLYASTLVPFIERMGIVIVRHLKRLEMVIVGYLEISDGPEETTRLAVLTALEKTIQVAWPRMECRMPVLGRSLLRLLCDVTRETQPPEVREALLAKTTRCLQLLDYSSQGKLRAILRDVDDTCANETVLECIQKVIGSPLPDCCRNTVDSCLGVERQPGGLCQ</sequence>
<dbReference type="Pfam" id="PF10521">
    <property type="entry name" value="Tti2"/>
    <property type="match status" value="1"/>
</dbReference>
<gene>
    <name evidence="2" type="ORF">ACEWY4_012628</name>
</gene>
<evidence type="ECO:0000256" key="1">
    <source>
        <dbReference type="ARBA" id="ARBA00034736"/>
    </source>
</evidence>
<protein>
    <recommendedName>
        <fullName evidence="4">TELO2-interacting protein 2</fullName>
    </recommendedName>
</protein>
<dbReference type="PANTHER" id="PTHR32226:SF2">
    <property type="entry name" value="TELO2-INTERACTING PROTEIN 2"/>
    <property type="match status" value="1"/>
</dbReference>